<evidence type="ECO:0000313" key="2">
    <source>
        <dbReference type="Proteomes" id="UP000053144"/>
    </source>
</evidence>
<reference evidence="2" key="1">
    <citation type="journal article" date="2015" name="Proc. Natl. Acad. Sci. U.S.A.">
        <title>Genome sequencing of adzuki bean (Vigna angularis) provides insight into high starch and low fat accumulation and domestication.</title>
        <authorList>
            <person name="Yang K."/>
            <person name="Tian Z."/>
            <person name="Chen C."/>
            <person name="Luo L."/>
            <person name="Zhao B."/>
            <person name="Wang Z."/>
            <person name="Yu L."/>
            <person name="Li Y."/>
            <person name="Sun Y."/>
            <person name="Li W."/>
            <person name="Chen Y."/>
            <person name="Li Y."/>
            <person name="Zhang Y."/>
            <person name="Ai D."/>
            <person name="Zhao J."/>
            <person name="Shang C."/>
            <person name="Ma Y."/>
            <person name="Wu B."/>
            <person name="Wang M."/>
            <person name="Gao L."/>
            <person name="Sun D."/>
            <person name="Zhang P."/>
            <person name="Guo F."/>
            <person name="Wang W."/>
            <person name="Li Y."/>
            <person name="Wang J."/>
            <person name="Varshney R.K."/>
            <person name="Wang J."/>
            <person name="Ling H.Q."/>
            <person name="Wan P."/>
        </authorList>
    </citation>
    <scope>NUCLEOTIDE SEQUENCE</scope>
    <source>
        <strain evidence="2">cv. Jingnong 6</strain>
    </source>
</reference>
<dbReference type="AlphaFoldDB" id="A0A0L9T3Z1"/>
<gene>
    <name evidence="1" type="ORF">LR48_Vigan97s001000</name>
</gene>
<sequence length="282" mass="31233">MEEYWSSCHVQPSHNVKLEVTTGENEVHGREDITLQLHQALELHDEEKNTAAEMKGAATTPNKKELFVTAARTTVHTRQLGADIVEQPALNGSTHTESFTVQHEEKEIHFLVQQEQRWRDVTSNTAAGVMVKKVVSVAAYSDCHCGVGLDGNMMKMEVRFERRRSLDGSSEASEARVVEEEMIPGSIRLPGWCMVGGNSDEPVVSVIMAQGGWVVWFVLRIVGCMDMDMLFQVLRPSPFCCCVTLVIPLPPSSAELFPPECDGVRENEEEGCMAVGLVMGDE</sequence>
<proteinExistence type="predicted"/>
<dbReference type="EMBL" id="KQ258263">
    <property type="protein sequence ID" value="KOM25320.1"/>
    <property type="molecule type" value="Genomic_DNA"/>
</dbReference>
<dbReference type="Proteomes" id="UP000053144">
    <property type="component" value="Unassembled WGS sequence"/>
</dbReference>
<dbReference type="Gramene" id="KOM25320">
    <property type="protein sequence ID" value="KOM25320"/>
    <property type="gene ID" value="LR48_Vigan97s001000"/>
</dbReference>
<accession>A0A0L9T3Z1</accession>
<evidence type="ECO:0000313" key="1">
    <source>
        <dbReference type="EMBL" id="KOM25320.1"/>
    </source>
</evidence>
<protein>
    <submittedName>
        <fullName evidence="1">Uncharacterized protein</fullName>
    </submittedName>
</protein>
<name>A0A0L9T3Z1_PHAAN</name>
<organism evidence="1 2">
    <name type="scientific">Phaseolus angularis</name>
    <name type="common">Azuki bean</name>
    <name type="synonym">Vigna angularis</name>
    <dbReference type="NCBI Taxonomy" id="3914"/>
    <lineage>
        <taxon>Eukaryota</taxon>
        <taxon>Viridiplantae</taxon>
        <taxon>Streptophyta</taxon>
        <taxon>Embryophyta</taxon>
        <taxon>Tracheophyta</taxon>
        <taxon>Spermatophyta</taxon>
        <taxon>Magnoliopsida</taxon>
        <taxon>eudicotyledons</taxon>
        <taxon>Gunneridae</taxon>
        <taxon>Pentapetalae</taxon>
        <taxon>rosids</taxon>
        <taxon>fabids</taxon>
        <taxon>Fabales</taxon>
        <taxon>Fabaceae</taxon>
        <taxon>Papilionoideae</taxon>
        <taxon>50 kb inversion clade</taxon>
        <taxon>NPAAA clade</taxon>
        <taxon>indigoferoid/millettioid clade</taxon>
        <taxon>Phaseoleae</taxon>
        <taxon>Vigna</taxon>
    </lineage>
</organism>